<comment type="similarity">
    <text evidence="2">Belongs to the MSOX/MTOX family.</text>
</comment>
<protein>
    <submittedName>
        <fullName evidence="7">FAD dependent oxidoreductase</fullName>
    </submittedName>
</protein>
<dbReference type="InterPro" id="IPR045170">
    <property type="entry name" value="MTOX"/>
</dbReference>
<sequence>MLSHDSKIIIVGGGVFGLSTGLWLARDGYDNITIFDRCPLDNGHYSPFAGCDGASADINKTFRTGYGKELHYQRLAIEARETWLAWNKEIKESTQAELPHGLTPNDKVLDLCGNIFLAEGPTLRDFYVDSLKSMEMSAPEFRKLQFIKGNPDDEERLRKINPKWVEKLHALDGINNNDTNGFIDVQGGVTLADKACTYARFLCQKAGVKFVLDSPQGKLRELLVEENGSQRKVTGIKTCDGLDHLADRVIVACGGWTATIIPEAHRAIEATAGTVMFVDIPKDRKDLWERFDSKNFPVWSYRRGQGDEYYQGGGWPITRDGRLKFGFRGRKFTNFEDHPTASNLRVSTPRTKYTSEPITTVPLYGLKLVKEVIGKAFPELAEFGFTDTRLCWYTDSIDNDFLIDYVPGYSDSLFICTGGSGHAFKFLPLLGRHVKNQLERVPDEFTQLWKWRTVEEGKVCNGLEQGEFGPRAMSRLHMAEPRDFKFTRESTTTTPLQAQL</sequence>
<evidence type="ECO:0000256" key="5">
    <source>
        <dbReference type="ARBA" id="ARBA00023002"/>
    </source>
</evidence>
<dbReference type="InterPro" id="IPR006076">
    <property type="entry name" value="FAD-dep_OxRdtase"/>
</dbReference>
<dbReference type="GO" id="GO:0050660">
    <property type="term" value="F:flavin adenine dinucleotide binding"/>
    <property type="evidence" value="ECO:0007669"/>
    <property type="project" value="InterPro"/>
</dbReference>
<dbReference type="Proteomes" id="UP001203852">
    <property type="component" value="Unassembled WGS sequence"/>
</dbReference>
<comment type="caution">
    <text evidence="7">The sequence shown here is derived from an EMBL/GenBank/DDBJ whole genome shotgun (WGS) entry which is preliminary data.</text>
</comment>
<dbReference type="Pfam" id="PF01266">
    <property type="entry name" value="DAO"/>
    <property type="match status" value="1"/>
</dbReference>
<proteinExistence type="inferred from homology"/>
<organism evidence="7 8">
    <name type="scientific">Exophiala viscosa</name>
    <dbReference type="NCBI Taxonomy" id="2486360"/>
    <lineage>
        <taxon>Eukaryota</taxon>
        <taxon>Fungi</taxon>
        <taxon>Dikarya</taxon>
        <taxon>Ascomycota</taxon>
        <taxon>Pezizomycotina</taxon>
        <taxon>Eurotiomycetes</taxon>
        <taxon>Chaetothyriomycetidae</taxon>
        <taxon>Chaetothyriales</taxon>
        <taxon>Herpotrichiellaceae</taxon>
        <taxon>Exophiala</taxon>
    </lineage>
</organism>
<keyword evidence="5" id="KW-0560">Oxidoreductase</keyword>
<dbReference type="EMBL" id="MU404353">
    <property type="protein sequence ID" value="KAI1613515.1"/>
    <property type="molecule type" value="Genomic_DNA"/>
</dbReference>
<evidence type="ECO:0000259" key="6">
    <source>
        <dbReference type="Pfam" id="PF01266"/>
    </source>
</evidence>
<dbReference type="SUPFAM" id="SSF51905">
    <property type="entry name" value="FAD/NAD(P)-binding domain"/>
    <property type="match status" value="1"/>
</dbReference>
<dbReference type="PANTHER" id="PTHR10961:SF15">
    <property type="entry name" value="FAD DEPENDENT OXIDOREDUCTASE DOMAIN-CONTAINING PROTEIN"/>
    <property type="match status" value="1"/>
</dbReference>
<accession>A0AAN6DVI4</accession>
<evidence type="ECO:0000256" key="2">
    <source>
        <dbReference type="ARBA" id="ARBA00010989"/>
    </source>
</evidence>
<keyword evidence="8" id="KW-1185">Reference proteome</keyword>
<feature type="domain" description="FAD dependent oxidoreductase" evidence="6">
    <location>
        <begin position="7"/>
        <end position="434"/>
    </location>
</feature>
<evidence type="ECO:0000313" key="7">
    <source>
        <dbReference type="EMBL" id="KAI1613515.1"/>
    </source>
</evidence>
<keyword evidence="4" id="KW-0274">FAD</keyword>
<evidence type="ECO:0000256" key="1">
    <source>
        <dbReference type="ARBA" id="ARBA00001974"/>
    </source>
</evidence>
<dbReference type="PANTHER" id="PTHR10961">
    <property type="entry name" value="PEROXISOMAL SARCOSINE OXIDASE"/>
    <property type="match status" value="1"/>
</dbReference>
<dbReference type="InterPro" id="IPR036188">
    <property type="entry name" value="FAD/NAD-bd_sf"/>
</dbReference>
<dbReference type="AlphaFoldDB" id="A0AAN6DVI4"/>
<name>A0AAN6DVI4_9EURO</name>
<keyword evidence="3" id="KW-0285">Flavoprotein</keyword>
<reference evidence="7" key="1">
    <citation type="journal article" date="2022" name="bioRxiv">
        <title>Deciphering the potential niche of two novel black yeast fungi from a biological soil crust based on their genomes, phenotypes, and melanin regulation.</title>
        <authorList>
            <consortium name="DOE Joint Genome Institute"/>
            <person name="Carr E.C."/>
            <person name="Barton Q."/>
            <person name="Grambo S."/>
            <person name="Sullivan M."/>
            <person name="Renfro C.M."/>
            <person name="Kuo A."/>
            <person name="Pangilinan J."/>
            <person name="Lipzen A."/>
            <person name="Keymanesh K."/>
            <person name="Savage E."/>
            <person name="Barry K."/>
            <person name="Grigoriev I.V."/>
            <person name="Riekhof W.R."/>
            <person name="Harris S.S."/>
        </authorList>
    </citation>
    <scope>NUCLEOTIDE SEQUENCE</scope>
    <source>
        <strain evidence="7">JF 03-4F</strain>
    </source>
</reference>
<evidence type="ECO:0000313" key="8">
    <source>
        <dbReference type="Proteomes" id="UP001203852"/>
    </source>
</evidence>
<dbReference type="GO" id="GO:0008115">
    <property type="term" value="F:sarcosine oxidase activity"/>
    <property type="evidence" value="ECO:0007669"/>
    <property type="project" value="TreeGrafter"/>
</dbReference>
<evidence type="ECO:0000256" key="4">
    <source>
        <dbReference type="ARBA" id="ARBA00022827"/>
    </source>
</evidence>
<comment type="cofactor">
    <cofactor evidence="1">
        <name>FAD</name>
        <dbReference type="ChEBI" id="CHEBI:57692"/>
    </cofactor>
</comment>
<dbReference type="Gene3D" id="3.30.9.10">
    <property type="entry name" value="D-Amino Acid Oxidase, subunit A, domain 2"/>
    <property type="match status" value="1"/>
</dbReference>
<gene>
    <name evidence="7" type="ORF">EDD36DRAFT_486256</name>
</gene>
<evidence type="ECO:0000256" key="3">
    <source>
        <dbReference type="ARBA" id="ARBA00022630"/>
    </source>
</evidence>
<dbReference type="Gene3D" id="3.50.50.60">
    <property type="entry name" value="FAD/NAD(P)-binding domain"/>
    <property type="match status" value="1"/>
</dbReference>